<organism evidence="1 2">
    <name type="scientific">Mycobacterium ulcerans str. Harvey</name>
    <dbReference type="NCBI Taxonomy" id="1299332"/>
    <lineage>
        <taxon>Bacteria</taxon>
        <taxon>Bacillati</taxon>
        <taxon>Actinomycetota</taxon>
        <taxon>Actinomycetes</taxon>
        <taxon>Mycobacteriales</taxon>
        <taxon>Mycobacteriaceae</taxon>
        <taxon>Mycobacterium</taxon>
        <taxon>Mycobacterium ulcerans group</taxon>
    </lineage>
</organism>
<keyword evidence="2" id="KW-1185">Reference proteome</keyword>
<sequence length="77" mass="8430">MCSAHPSQFCVAGDHHRNTVQTARTHQLAIICTRRVRRPFCAPLPEALTSRFILAPAARSKLSAVGLALPGIRHRSC</sequence>
<comment type="caution">
    <text evidence="1">The sequence shown here is derived from an EMBL/GenBank/DDBJ whole genome shotgun (WGS) entry which is preliminary data.</text>
</comment>
<dbReference type="Proteomes" id="UP000020681">
    <property type="component" value="Unassembled WGS sequence"/>
</dbReference>
<reference evidence="1 2" key="1">
    <citation type="submission" date="2014-01" db="EMBL/GenBank/DDBJ databases">
        <authorList>
            <person name="Dobos K."/>
            <person name="Lenaerts A."/>
            <person name="Ordway D."/>
            <person name="DeGroote M.A."/>
            <person name="Parker T."/>
            <person name="Sizemore C."/>
            <person name="Tallon L.J."/>
            <person name="Sadzewicz L.K."/>
            <person name="Sengamalay N."/>
            <person name="Fraser C.M."/>
            <person name="Hine E."/>
            <person name="Shefchek K.A."/>
            <person name="Das S.P."/>
            <person name="Tettelin H."/>
        </authorList>
    </citation>
    <scope>NUCLEOTIDE SEQUENCE [LARGE SCALE GENOMIC DNA]</scope>
    <source>
        <strain evidence="1 2">Harvey</strain>
    </source>
</reference>
<gene>
    <name evidence="1" type="ORF">I551_0622</name>
</gene>
<proteinExistence type="predicted"/>
<dbReference type="EMBL" id="JAOL01000070">
    <property type="protein sequence ID" value="EUA92932.1"/>
    <property type="molecule type" value="Genomic_DNA"/>
</dbReference>
<evidence type="ECO:0000313" key="1">
    <source>
        <dbReference type="EMBL" id="EUA92932.1"/>
    </source>
</evidence>
<accession>A0ABN0R7C8</accession>
<name>A0ABN0R7C8_MYCUL</name>
<evidence type="ECO:0000313" key="2">
    <source>
        <dbReference type="Proteomes" id="UP000020681"/>
    </source>
</evidence>
<protein>
    <submittedName>
        <fullName evidence="1">Uncharacterized protein</fullName>
    </submittedName>
</protein>